<proteinExistence type="inferred from homology"/>
<feature type="domain" description="Dihydroneopterin aldolase/epimerase" evidence="7">
    <location>
        <begin position="4"/>
        <end position="117"/>
    </location>
</feature>
<evidence type="ECO:0000256" key="4">
    <source>
        <dbReference type="ARBA" id="ARBA00022909"/>
    </source>
</evidence>
<dbReference type="CDD" id="cd00534">
    <property type="entry name" value="DHNA_DHNTPE"/>
    <property type="match status" value="1"/>
</dbReference>
<evidence type="ECO:0000313" key="9">
    <source>
        <dbReference type="Proteomes" id="UP001164803"/>
    </source>
</evidence>
<dbReference type="InterPro" id="IPR006156">
    <property type="entry name" value="Dihydroneopterin_aldolase"/>
</dbReference>
<name>A0ABY6YYY3_9BACL</name>
<reference evidence="8" key="1">
    <citation type="submission" date="2022-08" db="EMBL/GenBank/DDBJ databases">
        <title>Alicyclobacillus dauci DSM2870, complete genome.</title>
        <authorList>
            <person name="Wang Q."/>
            <person name="Cai R."/>
            <person name="Wang Z."/>
        </authorList>
    </citation>
    <scope>NUCLEOTIDE SEQUENCE</scope>
    <source>
        <strain evidence="8">DSM 28700</strain>
    </source>
</reference>
<dbReference type="Gene3D" id="3.30.1130.10">
    <property type="match status" value="1"/>
</dbReference>
<evidence type="ECO:0000256" key="2">
    <source>
        <dbReference type="ARBA" id="ARBA00005013"/>
    </source>
</evidence>
<dbReference type="GO" id="GO:0004150">
    <property type="term" value="F:dihydroneopterin aldolase activity"/>
    <property type="evidence" value="ECO:0007669"/>
    <property type="project" value="UniProtKB-EC"/>
</dbReference>
<dbReference type="InterPro" id="IPR006157">
    <property type="entry name" value="FolB_dom"/>
</dbReference>
<dbReference type="Proteomes" id="UP001164803">
    <property type="component" value="Chromosome"/>
</dbReference>
<dbReference type="InterPro" id="IPR043133">
    <property type="entry name" value="GTP-CH-I_C/QueF"/>
</dbReference>
<dbReference type="PANTHER" id="PTHR42844">
    <property type="entry name" value="DIHYDRONEOPTERIN ALDOLASE 1-RELATED"/>
    <property type="match status" value="1"/>
</dbReference>
<evidence type="ECO:0000256" key="5">
    <source>
        <dbReference type="ARBA" id="ARBA00023239"/>
    </source>
</evidence>
<keyword evidence="4 6" id="KW-0289">Folate biosynthesis</keyword>
<evidence type="ECO:0000256" key="3">
    <source>
        <dbReference type="ARBA" id="ARBA00005708"/>
    </source>
</evidence>
<dbReference type="RefSeq" id="WP_268043131.1">
    <property type="nucleotide sequence ID" value="NZ_CP104064.1"/>
</dbReference>
<dbReference type="SUPFAM" id="SSF55620">
    <property type="entry name" value="Tetrahydrobiopterin biosynthesis enzymes-like"/>
    <property type="match status" value="1"/>
</dbReference>
<organism evidence="8 9">
    <name type="scientific">Alicyclobacillus dauci</name>
    <dbReference type="NCBI Taxonomy" id="1475485"/>
    <lineage>
        <taxon>Bacteria</taxon>
        <taxon>Bacillati</taxon>
        <taxon>Bacillota</taxon>
        <taxon>Bacilli</taxon>
        <taxon>Bacillales</taxon>
        <taxon>Alicyclobacillaceae</taxon>
        <taxon>Alicyclobacillus</taxon>
    </lineage>
</organism>
<keyword evidence="5 6" id="KW-0456">Lyase</keyword>
<evidence type="ECO:0000256" key="6">
    <source>
        <dbReference type="RuleBase" id="RU362079"/>
    </source>
</evidence>
<comment type="pathway">
    <text evidence="2 6">Cofactor biosynthesis; tetrahydrofolate biosynthesis; 2-amino-4-hydroxy-6-hydroxymethyl-7,8-dihydropteridine diphosphate from 7,8-dihydroneopterin triphosphate: step 3/4.</text>
</comment>
<comment type="function">
    <text evidence="6">Catalyzes the conversion of 7,8-dihydroneopterin to 6-hydroxymethyl-7,8-dihydropterin.</text>
</comment>
<evidence type="ECO:0000259" key="7">
    <source>
        <dbReference type="SMART" id="SM00905"/>
    </source>
</evidence>
<dbReference type="NCBIfam" id="TIGR00526">
    <property type="entry name" value="folB_dom"/>
    <property type="match status" value="1"/>
</dbReference>
<gene>
    <name evidence="8" type="primary">folB</name>
    <name evidence="8" type="ORF">NZD86_16460</name>
</gene>
<comment type="similarity">
    <text evidence="3 6">Belongs to the DHNA family.</text>
</comment>
<dbReference type="Pfam" id="PF02152">
    <property type="entry name" value="FolB"/>
    <property type="match status" value="1"/>
</dbReference>
<dbReference type="EC" id="4.1.2.25" evidence="6"/>
<sequence length="119" mass="13142">MDEIVLTGMQFFGYHGVMPEENVTGGRFVVNARLECDLREAGETDDVSTTVDYGQVYEVVKEVVEGEPKKLIEAVAESIATRLLNKFARVQTVNVEVEKPGAPIPGVFGQVSVKIRRSR</sequence>
<dbReference type="SMART" id="SM00905">
    <property type="entry name" value="FolB"/>
    <property type="match status" value="1"/>
</dbReference>
<evidence type="ECO:0000256" key="1">
    <source>
        <dbReference type="ARBA" id="ARBA00001353"/>
    </source>
</evidence>
<dbReference type="NCBIfam" id="TIGR00525">
    <property type="entry name" value="folB"/>
    <property type="match status" value="1"/>
</dbReference>
<dbReference type="EMBL" id="CP104064">
    <property type="protein sequence ID" value="WAH35847.1"/>
    <property type="molecule type" value="Genomic_DNA"/>
</dbReference>
<protein>
    <recommendedName>
        <fullName evidence="6">7,8-dihydroneopterin aldolase</fullName>
        <ecNumber evidence="6">4.1.2.25</ecNumber>
    </recommendedName>
</protein>
<comment type="catalytic activity">
    <reaction evidence="1 6">
        <text>7,8-dihydroneopterin = 6-hydroxymethyl-7,8-dihydropterin + glycolaldehyde</text>
        <dbReference type="Rhea" id="RHEA:10540"/>
        <dbReference type="ChEBI" id="CHEBI:17001"/>
        <dbReference type="ChEBI" id="CHEBI:17071"/>
        <dbReference type="ChEBI" id="CHEBI:44841"/>
        <dbReference type="EC" id="4.1.2.25"/>
    </reaction>
</comment>
<keyword evidence="9" id="KW-1185">Reference proteome</keyword>
<dbReference type="PANTHER" id="PTHR42844:SF1">
    <property type="entry name" value="DIHYDRONEOPTERIN ALDOLASE 1-RELATED"/>
    <property type="match status" value="1"/>
</dbReference>
<evidence type="ECO:0000313" key="8">
    <source>
        <dbReference type="EMBL" id="WAH35847.1"/>
    </source>
</evidence>
<accession>A0ABY6YYY3</accession>